<evidence type="ECO:0000256" key="12">
    <source>
        <dbReference type="ARBA" id="ARBA00023979"/>
    </source>
</evidence>
<dbReference type="GO" id="GO:0009094">
    <property type="term" value="P:L-phenylalanine biosynthetic process"/>
    <property type="evidence" value="ECO:0007669"/>
    <property type="project" value="UniProtKB-KW"/>
</dbReference>
<keyword evidence="13" id="KW-1133">Transmembrane helix</keyword>
<keyword evidence="13" id="KW-0812">Transmembrane</keyword>
<keyword evidence="6" id="KW-0963">Cytoplasm</keyword>
<dbReference type="STRING" id="1081102.A0A167USK8"/>
<comment type="subunit">
    <text evidence="3">Homodimer.</text>
</comment>
<keyword evidence="11" id="KW-0413">Isomerase</keyword>
<comment type="caution">
    <text evidence="15">The sequence shown here is derived from an EMBL/GenBank/DDBJ whole genome shotgun (WGS) entry which is preliminary data.</text>
</comment>
<evidence type="ECO:0000256" key="13">
    <source>
        <dbReference type="SAM" id="Phobius"/>
    </source>
</evidence>
<dbReference type="PROSITE" id="PS51169">
    <property type="entry name" value="CHORISMATE_MUT_3"/>
    <property type="match status" value="1"/>
</dbReference>
<dbReference type="EMBL" id="AZHD01000007">
    <property type="protein sequence ID" value="OAA61861.1"/>
    <property type="molecule type" value="Genomic_DNA"/>
</dbReference>
<dbReference type="GO" id="GO:0005737">
    <property type="term" value="C:cytoplasm"/>
    <property type="evidence" value="ECO:0007669"/>
    <property type="project" value="UniProtKB-SubCell"/>
</dbReference>
<evidence type="ECO:0000256" key="1">
    <source>
        <dbReference type="ARBA" id="ARBA00004496"/>
    </source>
</evidence>
<evidence type="ECO:0000259" key="14">
    <source>
        <dbReference type="Pfam" id="PF01817"/>
    </source>
</evidence>
<dbReference type="Pfam" id="PF01817">
    <property type="entry name" value="CM_2"/>
    <property type="match status" value="1"/>
</dbReference>
<evidence type="ECO:0000256" key="8">
    <source>
        <dbReference type="ARBA" id="ARBA00022605"/>
    </source>
</evidence>
<dbReference type="OrthoDB" id="191918at2759"/>
<evidence type="ECO:0000256" key="10">
    <source>
        <dbReference type="ARBA" id="ARBA00023222"/>
    </source>
</evidence>
<dbReference type="PANTHER" id="PTHR21145">
    <property type="entry name" value="CHORISMATE MUTASE"/>
    <property type="match status" value="1"/>
</dbReference>
<dbReference type="GO" id="GO:0046417">
    <property type="term" value="P:chorismate metabolic process"/>
    <property type="evidence" value="ECO:0007669"/>
    <property type="project" value="EnsemblFungi"/>
</dbReference>
<dbReference type="InterPro" id="IPR002701">
    <property type="entry name" value="CM_II_prokaryot"/>
</dbReference>
<keyword evidence="8" id="KW-0028">Amino-acid biosynthesis</keyword>
<keyword evidence="9" id="KW-0057">Aromatic amino acid biosynthesis</keyword>
<evidence type="ECO:0000256" key="6">
    <source>
        <dbReference type="ARBA" id="ARBA00022490"/>
    </source>
</evidence>
<dbReference type="UniPathway" id="UPA00120">
    <property type="reaction ID" value="UER00203"/>
</dbReference>
<dbReference type="GO" id="GO:0072545">
    <property type="term" value="F:L-tyrosine binding"/>
    <property type="evidence" value="ECO:0007669"/>
    <property type="project" value="EnsemblFungi"/>
</dbReference>
<evidence type="ECO:0000256" key="5">
    <source>
        <dbReference type="ARBA" id="ARBA00020296"/>
    </source>
</evidence>
<sequence>MDSSIDLSDPQQALDLSRIRYQLIRLEDTITFHLIERVQFPLNKSIYQPGAVSIRGGDSGNASWFPGPLARLFSRSGASSQSFSFMDWYLRQQEALQSRIRRFESPDENAFFPDALQPPILQPLHYPPILHPNDVVVNDRIKRYYVDVLLPAVCDPDLGHGDRGETQENYGSAATCDIAVLQALSRRIHFGKFVAEAKFRAERARYTALIRAEDREGLGTAIVNKAVERAVLQRMRRKVATYGQTLEAESGTGGGAPPGACKINVDAVVALYEEFVIPVTKDVEVEYLMQRLDGDEGDDAAAATTTRKRPATASSTSSSQLLWGLGAGAGALLVAATALRWLPRK</sequence>
<comment type="catalytic activity">
    <reaction evidence="12">
        <text>chorismate = prephenate</text>
        <dbReference type="Rhea" id="RHEA:13897"/>
        <dbReference type="ChEBI" id="CHEBI:29748"/>
        <dbReference type="ChEBI" id="CHEBI:29934"/>
        <dbReference type="EC" id="5.4.99.5"/>
    </reaction>
    <physiologicalReaction direction="left-to-right" evidence="12">
        <dbReference type="Rhea" id="RHEA:13898"/>
    </physiologicalReaction>
</comment>
<evidence type="ECO:0000256" key="2">
    <source>
        <dbReference type="ARBA" id="ARBA00004817"/>
    </source>
</evidence>
<dbReference type="FunFam" id="1.10.590.10:FF:000002">
    <property type="entry name" value="Chorismate mutase"/>
    <property type="match status" value="1"/>
</dbReference>
<dbReference type="InterPro" id="IPR037039">
    <property type="entry name" value="CM_AroQ_sf_eucaryotic"/>
</dbReference>
<dbReference type="GO" id="GO:0120284">
    <property type="term" value="F:tryptophan binding"/>
    <property type="evidence" value="ECO:0007669"/>
    <property type="project" value="EnsemblFungi"/>
</dbReference>
<dbReference type="GO" id="GO:0005634">
    <property type="term" value="C:nucleus"/>
    <property type="evidence" value="ECO:0007669"/>
    <property type="project" value="EnsemblFungi"/>
</dbReference>
<keyword evidence="13" id="KW-0472">Membrane</keyword>
<gene>
    <name evidence="15" type="ORF">SPI_04720</name>
</gene>
<dbReference type="SUPFAM" id="SSF48600">
    <property type="entry name" value="Chorismate mutase II"/>
    <property type="match status" value="1"/>
</dbReference>
<dbReference type="EC" id="5.4.99.5" evidence="4"/>
<comment type="subcellular location">
    <subcellularLocation>
        <location evidence="1">Cytoplasm</location>
    </subcellularLocation>
</comment>
<dbReference type="GO" id="GO:0006571">
    <property type="term" value="P:tyrosine biosynthetic process"/>
    <property type="evidence" value="ECO:0007669"/>
    <property type="project" value="UniProtKB-KW"/>
</dbReference>
<dbReference type="PANTHER" id="PTHR21145:SF12">
    <property type="entry name" value="CHORISMATE MUTASE"/>
    <property type="match status" value="1"/>
</dbReference>
<keyword evidence="7" id="KW-0827">Tyrosine biosynthesis</keyword>
<comment type="pathway">
    <text evidence="2">Metabolic intermediate biosynthesis; prephenate biosynthesis; prephenate from chorismate: step 1/1.</text>
</comment>
<feature type="domain" description="Chorismate mutase" evidence="14">
    <location>
        <begin position="171"/>
        <end position="284"/>
    </location>
</feature>
<evidence type="ECO:0000313" key="15">
    <source>
        <dbReference type="EMBL" id="OAA61861.1"/>
    </source>
</evidence>
<accession>A0A167USK8</accession>
<organism evidence="15 16">
    <name type="scientific">Niveomyces insectorum RCEF 264</name>
    <dbReference type="NCBI Taxonomy" id="1081102"/>
    <lineage>
        <taxon>Eukaryota</taxon>
        <taxon>Fungi</taxon>
        <taxon>Dikarya</taxon>
        <taxon>Ascomycota</taxon>
        <taxon>Pezizomycotina</taxon>
        <taxon>Sordariomycetes</taxon>
        <taxon>Hypocreomycetidae</taxon>
        <taxon>Hypocreales</taxon>
        <taxon>Cordycipitaceae</taxon>
        <taxon>Niveomyces</taxon>
    </lineage>
</organism>
<evidence type="ECO:0000256" key="7">
    <source>
        <dbReference type="ARBA" id="ARBA00022498"/>
    </source>
</evidence>
<protein>
    <recommendedName>
        <fullName evidence="5">Chorismate mutase</fullName>
        <ecNumber evidence="4">5.4.99.5</ecNumber>
    </recommendedName>
</protein>
<proteinExistence type="predicted"/>
<dbReference type="AlphaFoldDB" id="A0A167USK8"/>
<evidence type="ECO:0000313" key="16">
    <source>
        <dbReference type="Proteomes" id="UP000076874"/>
    </source>
</evidence>
<evidence type="ECO:0000256" key="3">
    <source>
        <dbReference type="ARBA" id="ARBA00011738"/>
    </source>
</evidence>
<keyword evidence="16" id="KW-1185">Reference proteome</keyword>
<dbReference type="NCBIfam" id="TIGR01802">
    <property type="entry name" value="CM_pl-yst"/>
    <property type="match status" value="1"/>
</dbReference>
<name>A0A167USK8_9HYPO</name>
<dbReference type="InterPro" id="IPR008238">
    <property type="entry name" value="Chorismate_mutase_AroQ_euk"/>
</dbReference>
<keyword evidence="10" id="KW-0584">Phenylalanine biosynthesis</keyword>
<evidence type="ECO:0000256" key="11">
    <source>
        <dbReference type="ARBA" id="ARBA00023235"/>
    </source>
</evidence>
<reference evidence="15 16" key="1">
    <citation type="journal article" date="2016" name="Genome Biol. Evol.">
        <title>Divergent and convergent evolution of fungal pathogenicity.</title>
        <authorList>
            <person name="Shang Y."/>
            <person name="Xiao G."/>
            <person name="Zheng P."/>
            <person name="Cen K."/>
            <person name="Zhan S."/>
            <person name="Wang C."/>
        </authorList>
    </citation>
    <scope>NUCLEOTIDE SEQUENCE [LARGE SCALE GENOMIC DNA]</scope>
    <source>
        <strain evidence="15 16">RCEF 264</strain>
    </source>
</reference>
<dbReference type="Proteomes" id="UP000076874">
    <property type="component" value="Unassembled WGS sequence"/>
</dbReference>
<evidence type="ECO:0000256" key="9">
    <source>
        <dbReference type="ARBA" id="ARBA00023141"/>
    </source>
</evidence>
<dbReference type="GO" id="GO:0004106">
    <property type="term" value="F:chorismate mutase activity"/>
    <property type="evidence" value="ECO:0007669"/>
    <property type="project" value="UniProtKB-EC"/>
</dbReference>
<dbReference type="InterPro" id="IPR036263">
    <property type="entry name" value="Chorismate_II_sf"/>
</dbReference>
<evidence type="ECO:0000256" key="4">
    <source>
        <dbReference type="ARBA" id="ARBA00012404"/>
    </source>
</evidence>
<dbReference type="Gene3D" id="1.10.590.10">
    <property type="entry name" value="Chorismate mutase, AroQ class superfamily, eukaryotic"/>
    <property type="match status" value="1"/>
</dbReference>
<feature type="transmembrane region" description="Helical" evidence="13">
    <location>
        <begin position="321"/>
        <end position="342"/>
    </location>
</feature>